<dbReference type="SMART" id="SM00490">
    <property type="entry name" value="HELICc"/>
    <property type="match status" value="1"/>
</dbReference>
<dbReference type="SMART" id="SM00487">
    <property type="entry name" value="DEXDc"/>
    <property type="match status" value="1"/>
</dbReference>
<dbReference type="InterPro" id="IPR014001">
    <property type="entry name" value="Helicase_ATP-bd"/>
</dbReference>
<dbReference type="RefSeq" id="WP_045170469.1">
    <property type="nucleotide sequence ID" value="NZ_CP113865.1"/>
</dbReference>
<keyword evidence="2" id="KW-0479">Metal-binding</keyword>
<dbReference type="PROSITE" id="PS51194">
    <property type="entry name" value="HELICASE_CTER"/>
    <property type="match status" value="1"/>
</dbReference>
<accession>A0ABY7BNP6</accession>
<dbReference type="InterPro" id="IPR049730">
    <property type="entry name" value="SNF2/RAD54-like_C"/>
</dbReference>
<name>A0ABY7BNP6_9FIRM</name>
<keyword evidence="2" id="KW-0862">Zinc</keyword>
<dbReference type="Pfam" id="PF08455">
    <property type="entry name" value="SNF2_assoc"/>
    <property type="match status" value="1"/>
</dbReference>
<feature type="domain" description="Helicase ATP-binding" evidence="4">
    <location>
        <begin position="692"/>
        <end position="852"/>
    </location>
</feature>
<dbReference type="Pfam" id="PF00176">
    <property type="entry name" value="SNF2-rel_dom"/>
    <property type="match status" value="1"/>
</dbReference>
<dbReference type="InterPro" id="IPR027417">
    <property type="entry name" value="P-loop_NTPase"/>
</dbReference>
<dbReference type="Proteomes" id="UP001164909">
    <property type="component" value="Chromosome"/>
</dbReference>
<feature type="domain" description="Helicase C-terminal" evidence="5">
    <location>
        <begin position="973"/>
        <end position="1123"/>
    </location>
</feature>
<evidence type="ECO:0000259" key="5">
    <source>
        <dbReference type="PROSITE" id="PS51194"/>
    </source>
</evidence>
<dbReference type="Gene3D" id="3.40.50.10810">
    <property type="entry name" value="Tandem AAA-ATPase domain"/>
    <property type="match status" value="1"/>
</dbReference>
<dbReference type="InterPro" id="IPR001650">
    <property type="entry name" value="Helicase_C-like"/>
</dbReference>
<sequence>MSAQLDYQTIVQFLTESELAYLAKNRKAFEKGIDLARKIKQEDIHYDKEKSLIFAYVSEGKNHFLISISFELPPYMPQDFFGNVEIKNIDILAMCTCSFEDVIFDEEGLDIEDFVQAEDFCRHTIAVLKAFADGKYVLDSFENIQEKMNQILKEIISKNSYSQTSMFSHLYEYISGNMEENIIQYTLNNFKKETPNVFLEKYFGSSEKDIVSLKLKIKASNINRDYVISDIPEFLRAYEQKLPVEFGKYFVFNPSYHFFSEKDKKLLELLAKYIEITNPGEEKSTLFIPAKIANEIIEIFDNEEIFIAIDSFLANYYLSDKVKINLSAQVKPKIAFKFEDNQIRLYTDLIDIKNRKLVYSDGSFFISNGILYKLTPEQRIISTIIKKVEETNRTIDKNFTKIHIKFIPFTLENFLDFINKYYLYLKQHFELEIDPALKKFILEDHVIKPKLYLEIENERFVAKIGGMDEMLDTASKTKKVPLFDYLGLFQLQSILFAHGFYEIESDEEFEYECVDPDMFMEFLSEGILQVQKIADVYYSEDFKKLKIKKDIKIIPCFKHSGYSVDFWFESDELDSTELKNILDAIKKKKKYYKLKDGSILIFENPKIRKLSSFIESASDIGQVIKEKARLSLPEAVAITKLLDESGIQTKGIESVKSIIEKIENIKEIDIQIPLELQDVLREYQKIGIKWLSSLYENGLGGILADDMGLGKTVQVLGFILANRQKINKPVLIIVPTSLIYNWKQEIDKFAPGLKALIIDSTPAKRKKAIEKIPEYDIVITSYALFRKDVELYRDIYFSVCILDEAQYIKNPSSQIKLAVKEISADSKFALTGTPIENNLMELWSIFDFILPGYFGSADKFIDRFMTPIYNGNNIALEKLKKLIKPFVLRRVKQDVLNELPELIETTVQVAMNPEQEKIYKQFLASAKEEIEKEIDSVGFEKSQIKILSLLTRLRQICCHPKLVFEDYKGGSGKLEALKELLQDSIESGHRVIIYSQWTSMLSIIQKVLDKEKIEYFYLDGATKAEDRVEMVNRFNSGERKVFLLSLKAGGFGLNITGADVVIHFDAWWNPAVESQATARAHRLGQKNVVQSFKIIAKNSIEEKILQLQQKKKDLFDSLIEANQAFATKLTKEEIMEILG</sequence>
<reference evidence="6" key="1">
    <citation type="submission" date="2022-12" db="EMBL/GenBank/DDBJ databases">
        <authorList>
            <person name="Bing R.G."/>
            <person name="Willard D.J."/>
            <person name="Manesh M.J.H."/>
            <person name="Laemthong T."/>
            <person name="Crosby J.R."/>
            <person name="Kelly R.M."/>
        </authorList>
    </citation>
    <scope>NUCLEOTIDE SEQUENCE</scope>
    <source>
        <strain evidence="6">DSM 8990</strain>
    </source>
</reference>
<evidence type="ECO:0000256" key="1">
    <source>
        <dbReference type="ARBA" id="ARBA00022801"/>
    </source>
</evidence>
<dbReference type="CDD" id="cd18793">
    <property type="entry name" value="SF2_C_SNF"/>
    <property type="match status" value="1"/>
</dbReference>
<dbReference type="Pfam" id="PF00271">
    <property type="entry name" value="Helicase_C"/>
    <property type="match status" value="1"/>
</dbReference>
<gene>
    <name evidence="6" type="ORF">OTK00_000378</name>
</gene>
<dbReference type="Gene3D" id="3.40.50.300">
    <property type="entry name" value="P-loop containing nucleotide triphosphate hydrolases"/>
    <property type="match status" value="1"/>
</dbReference>
<dbReference type="InterPro" id="IPR000330">
    <property type="entry name" value="SNF2_N"/>
</dbReference>
<feature type="domain" description="SWIM-type" evidence="3">
    <location>
        <begin position="80"/>
        <end position="132"/>
    </location>
</feature>
<protein>
    <submittedName>
        <fullName evidence="6">SNF2-related protein</fullName>
    </submittedName>
</protein>
<dbReference type="EMBL" id="CP113865">
    <property type="protein sequence ID" value="WAM34199.1"/>
    <property type="molecule type" value="Genomic_DNA"/>
</dbReference>
<dbReference type="CDD" id="cd18012">
    <property type="entry name" value="DEXQc_arch_SWI2_SNF2"/>
    <property type="match status" value="1"/>
</dbReference>
<dbReference type="PROSITE" id="PS50966">
    <property type="entry name" value="ZF_SWIM"/>
    <property type="match status" value="1"/>
</dbReference>
<dbReference type="InterPro" id="IPR038718">
    <property type="entry name" value="SNF2-like_sf"/>
</dbReference>
<dbReference type="InterPro" id="IPR007527">
    <property type="entry name" value="Znf_SWIM"/>
</dbReference>
<evidence type="ECO:0000259" key="4">
    <source>
        <dbReference type="PROSITE" id="PS51192"/>
    </source>
</evidence>
<keyword evidence="7" id="KW-1185">Reference proteome</keyword>
<dbReference type="PANTHER" id="PTHR10799">
    <property type="entry name" value="SNF2/RAD54 HELICASE FAMILY"/>
    <property type="match status" value="1"/>
</dbReference>
<dbReference type="SUPFAM" id="SSF52540">
    <property type="entry name" value="P-loop containing nucleoside triphosphate hydrolases"/>
    <property type="match status" value="2"/>
</dbReference>
<dbReference type="PROSITE" id="PS51192">
    <property type="entry name" value="HELICASE_ATP_BIND_1"/>
    <property type="match status" value="1"/>
</dbReference>
<dbReference type="InterPro" id="IPR013663">
    <property type="entry name" value="Helicase_SWF/SNF/SWI_bac"/>
</dbReference>
<keyword evidence="1" id="KW-0378">Hydrolase</keyword>
<keyword evidence="2" id="KW-0863">Zinc-finger</keyword>
<evidence type="ECO:0000256" key="2">
    <source>
        <dbReference type="PROSITE-ProRule" id="PRU00325"/>
    </source>
</evidence>
<evidence type="ECO:0000313" key="7">
    <source>
        <dbReference type="Proteomes" id="UP001164909"/>
    </source>
</evidence>
<evidence type="ECO:0000259" key="3">
    <source>
        <dbReference type="PROSITE" id="PS50966"/>
    </source>
</evidence>
<organism evidence="6 7">
    <name type="scientific">Caldicellulosiruptor morganii</name>
    <dbReference type="NCBI Taxonomy" id="1387555"/>
    <lineage>
        <taxon>Bacteria</taxon>
        <taxon>Bacillati</taxon>
        <taxon>Bacillota</taxon>
        <taxon>Bacillota incertae sedis</taxon>
        <taxon>Caldicellulosiruptorales</taxon>
        <taxon>Caldicellulosiruptoraceae</taxon>
        <taxon>Caldicellulosiruptor</taxon>
    </lineage>
</organism>
<proteinExistence type="predicted"/>
<evidence type="ECO:0000313" key="6">
    <source>
        <dbReference type="EMBL" id="WAM34199.1"/>
    </source>
</evidence>